<accession>G1W963</accession>
<protein>
    <submittedName>
        <fullName evidence="1">Uncharacterized protein</fullName>
    </submittedName>
</protein>
<gene>
    <name evidence="1" type="ORF">HMPREF9431_00364</name>
</gene>
<dbReference type="HOGENOM" id="CLU_3366529_0_0_10"/>
<sequence length="35" mass="4461">MKTKIIRNFLRCIFYNYNFLFIFGKHKYKSYKDYG</sequence>
<keyword evidence="2" id="KW-1185">Reference proteome</keyword>
<evidence type="ECO:0000313" key="2">
    <source>
        <dbReference type="Proteomes" id="UP000005141"/>
    </source>
</evidence>
<comment type="caution">
    <text evidence="1">The sequence shown here is derived from an EMBL/GenBank/DDBJ whole genome shotgun (WGS) entry which is preliminary data.</text>
</comment>
<dbReference type="AlphaFoldDB" id="G1W963"/>
<evidence type="ECO:0000313" key="1">
    <source>
        <dbReference type="EMBL" id="EGV34404.1"/>
    </source>
</evidence>
<dbReference type="Proteomes" id="UP000005141">
    <property type="component" value="Unassembled WGS sequence"/>
</dbReference>
<proteinExistence type="predicted"/>
<organism evidence="1 2">
    <name type="scientific">Segatella oulorum F0390</name>
    <dbReference type="NCBI Taxonomy" id="702438"/>
    <lineage>
        <taxon>Bacteria</taxon>
        <taxon>Pseudomonadati</taxon>
        <taxon>Bacteroidota</taxon>
        <taxon>Bacteroidia</taxon>
        <taxon>Bacteroidales</taxon>
        <taxon>Prevotellaceae</taxon>
        <taxon>Segatella</taxon>
    </lineage>
</organism>
<reference evidence="1 2" key="1">
    <citation type="submission" date="2011-07" db="EMBL/GenBank/DDBJ databases">
        <title>The Genome Sequence of Prevotella oulorum F0390.</title>
        <authorList>
            <consortium name="The Broad Institute Genome Sequencing Platform"/>
            <consortium name="The Broad Institute Genome Sequencing Center for Infectious Disease"/>
            <person name="Earl A."/>
            <person name="Ward D."/>
            <person name="Feldgarden M."/>
            <person name="Gevers D."/>
            <person name="Izard J."/>
            <person name="Ganesan A."/>
            <person name="Baranova O.V."/>
            <person name="Blanton J.M."/>
            <person name="Tanner A.C."/>
            <person name="Dewhirst F.E."/>
            <person name="Young S.K."/>
            <person name="Zeng Q."/>
            <person name="Gargeya S."/>
            <person name="Fitzgerald M."/>
            <person name="Haas B."/>
            <person name="Abouelleil A."/>
            <person name="Alvarado L."/>
            <person name="Arachchi H.M."/>
            <person name="Berlin A."/>
            <person name="Brown A."/>
            <person name="Chapman S.B."/>
            <person name="Chen Z."/>
            <person name="Dunbar C."/>
            <person name="Freedman E."/>
            <person name="Gearin G."/>
            <person name="Gellesch M."/>
            <person name="Goldberg J."/>
            <person name="Griggs A."/>
            <person name="Gujja S."/>
            <person name="Heiman D."/>
            <person name="Howarth C."/>
            <person name="Larson L."/>
            <person name="Lui A."/>
            <person name="MacDonald P.J.P."/>
            <person name="Mehta T."/>
            <person name="Montmayeur A."/>
            <person name="Murphy C."/>
            <person name="Neiman D."/>
            <person name="Pearson M."/>
            <person name="Priest M."/>
            <person name="Roberts A."/>
            <person name="Saif S."/>
            <person name="Shea T."/>
            <person name="Shenoy N."/>
            <person name="Sisk P."/>
            <person name="Stolte C."/>
            <person name="Sykes S."/>
            <person name="Wortman J."/>
            <person name="Nusbaum C."/>
            <person name="Birren B."/>
        </authorList>
    </citation>
    <scope>NUCLEOTIDE SEQUENCE [LARGE SCALE GENOMIC DNA]</scope>
    <source>
        <strain evidence="1 2">F0390</strain>
    </source>
</reference>
<dbReference type="EMBL" id="ADGI01000015">
    <property type="protein sequence ID" value="EGV34404.1"/>
    <property type="molecule type" value="Genomic_DNA"/>
</dbReference>
<name>G1W963_9BACT</name>